<accession>A0A166BHI6</accession>
<evidence type="ECO:0000313" key="1">
    <source>
        <dbReference type="EMBL" id="KZT36384.1"/>
    </source>
</evidence>
<dbReference type="EMBL" id="KV428109">
    <property type="protein sequence ID" value="KZT36384.1"/>
    <property type="molecule type" value="Genomic_DNA"/>
</dbReference>
<name>A0A166BHI6_9AGAM</name>
<sequence length="170" mass="19351">MCPPRRCSTFKQTYSAFLCADRGTYGARTVLIKYPALTKNSALAIPKDLKTEQTSEILRHYHSFRVPRSPHHRRLLRNISCISQYLFILAVLRSRQRTKDTCPLTTISSTASLIAEWPLTLSEKQLSARIDCYREIMRNIGIPRYLSSGYRALILLPSVLKPSSTSTQMG</sequence>
<evidence type="ECO:0000313" key="2">
    <source>
        <dbReference type="Proteomes" id="UP000076798"/>
    </source>
</evidence>
<dbReference type="AlphaFoldDB" id="A0A166BHI6"/>
<organism evidence="1 2">
    <name type="scientific">Sistotremastrum suecicum HHB10207 ss-3</name>
    <dbReference type="NCBI Taxonomy" id="1314776"/>
    <lineage>
        <taxon>Eukaryota</taxon>
        <taxon>Fungi</taxon>
        <taxon>Dikarya</taxon>
        <taxon>Basidiomycota</taxon>
        <taxon>Agaricomycotina</taxon>
        <taxon>Agaricomycetes</taxon>
        <taxon>Sistotremastrales</taxon>
        <taxon>Sistotremastraceae</taxon>
        <taxon>Sistotremastrum</taxon>
    </lineage>
</organism>
<keyword evidence="2" id="KW-1185">Reference proteome</keyword>
<gene>
    <name evidence="1" type="ORF">SISSUDRAFT_70866</name>
</gene>
<protein>
    <submittedName>
        <fullName evidence="1">Uncharacterized protein</fullName>
    </submittedName>
</protein>
<proteinExistence type="predicted"/>
<dbReference type="Proteomes" id="UP000076798">
    <property type="component" value="Unassembled WGS sequence"/>
</dbReference>
<reference evidence="1 2" key="1">
    <citation type="journal article" date="2016" name="Mol. Biol. Evol.">
        <title>Comparative Genomics of Early-Diverging Mushroom-Forming Fungi Provides Insights into the Origins of Lignocellulose Decay Capabilities.</title>
        <authorList>
            <person name="Nagy L.G."/>
            <person name="Riley R."/>
            <person name="Tritt A."/>
            <person name="Adam C."/>
            <person name="Daum C."/>
            <person name="Floudas D."/>
            <person name="Sun H."/>
            <person name="Yadav J.S."/>
            <person name="Pangilinan J."/>
            <person name="Larsson K.H."/>
            <person name="Matsuura K."/>
            <person name="Barry K."/>
            <person name="Labutti K."/>
            <person name="Kuo R."/>
            <person name="Ohm R.A."/>
            <person name="Bhattacharya S.S."/>
            <person name="Shirouzu T."/>
            <person name="Yoshinaga Y."/>
            <person name="Martin F.M."/>
            <person name="Grigoriev I.V."/>
            <person name="Hibbett D.S."/>
        </authorList>
    </citation>
    <scope>NUCLEOTIDE SEQUENCE [LARGE SCALE GENOMIC DNA]</scope>
    <source>
        <strain evidence="1 2">HHB10207 ss-3</strain>
    </source>
</reference>